<dbReference type="Proteomes" id="UP001141552">
    <property type="component" value="Unassembled WGS sequence"/>
</dbReference>
<dbReference type="AlphaFoldDB" id="A0A9Q0F118"/>
<dbReference type="PANTHER" id="PTHR31286:SF178">
    <property type="entry name" value="DUF4283 DOMAIN-CONTAINING PROTEIN"/>
    <property type="match status" value="1"/>
</dbReference>
<keyword evidence="1" id="KW-0479">Metal-binding</keyword>
<evidence type="ECO:0000256" key="2">
    <source>
        <dbReference type="SAM" id="MobiDB-lite"/>
    </source>
</evidence>
<dbReference type="PANTHER" id="PTHR31286">
    <property type="entry name" value="GLYCINE-RICH CELL WALL STRUCTURAL PROTEIN 1.8-LIKE"/>
    <property type="match status" value="1"/>
</dbReference>
<name>A0A9Q0F118_9ROSI</name>
<keyword evidence="5" id="KW-1185">Reference proteome</keyword>
<evidence type="ECO:0000256" key="1">
    <source>
        <dbReference type="PROSITE-ProRule" id="PRU00047"/>
    </source>
</evidence>
<keyword evidence="1" id="KW-0862">Zinc</keyword>
<dbReference type="OrthoDB" id="1939300at2759"/>
<feature type="domain" description="CCHC-type" evidence="3">
    <location>
        <begin position="196"/>
        <end position="210"/>
    </location>
</feature>
<feature type="compositionally biased region" description="Polar residues" evidence="2">
    <location>
        <begin position="386"/>
        <end position="399"/>
    </location>
</feature>
<protein>
    <recommendedName>
        <fullName evidence="3">CCHC-type domain-containing protein</fullName>
    </recommendedName>
</protein>
<accession>A0A9Q0F118</accession>
<sequence>MANLVLDLKPTNFDGELSGTSLDISRISKNYLLGRIISGKFFGLGYIKSTLKKVWGCKGNLEVTGKGSNIFLFQFEKEEDKLGVVAGTPWFFSNCHIVVKEWLPHMAWEHVELGKSCMWIQVHGLPLQFMNEENALAIGNSFGGLLDSDMSLERILAPESFIRLKVALWIDRPLPTGFTMAECWVRFKYEQLPECCWFCGRLGHSMTRCPFKGPNDRPAVFDIPEKGFGPWLRANAVMDLSFPEYAPAEKHTVKRKRETPGTSKNKIIKNPKGKKAWVPVDKPLTIGSPIQAHGGENPADKAGIRVEPATSEKSRNLSDIEHMPVGSMNSNCTLGILAAPFDAHAAGTVPDKVAESVDKIVVGPSIPIMDSCEDKEYEPPVVFSPATRQARSTGLSGSDSDGPFDRSPMVNASDEYPEWAHELVLAQERLEEQKELEKAIQARQVPVLVAPPARKWKRSARLRGLEPGMEVPFTESAAVDVNNDIMVNVPIVECRHNKVCAMKKAPVACHKPRRAP</sequence>
<feature type="region of interest" description="Disordered" evidence="2">
    <location>
        <begin position="249"/>
        <end position="269"/>
    </location>
</feature>
<dbReference type="PROSITE" id="PS50158">
    <property type="entry name" value="ZF_CCHC"/>
    <property type="match status" value="1"/>
</dbReference>
<gene>
    <name evidence="4" type="ORF">Tsubulata_045426</name>
</gene>
<dbReference type="InterPro" id="IPR040256">
    <property type="entry name" value="At4g02000-like"/>
</dbReference>
<reference evidence="4" key="2">
    <citation type="journal article" date="2023" name="Plants (Basel)">
        <title>Annotation of the Turnera subulata (Passifloraceae) Draft Genome Reveals the S-Locus Evolved after the Divergence of Turneroideae from Passifloroideae in a Stepwise Manner.</title>
        <authorList>
            <person name="Henning P.M."/>
            <person name="Roalson E.H."/>
            <person name="Mir W."/>
            <person name="McCubbin A.G."/>
            <person name="Shore J.S."/>
        </authorList>
    </citation>
    <scope>NUCLEOTIDE SEQUENCE</scope>
    <source>
        <tissue evidence="4">Leaves</tissue>
    </source>
</reference>
<dbReference type="GO" id="GO:0003676">
    <property type="term" value="F:nucleic acid binding"/>
    <property type="evidence" value="ECO:0007669"/>
    <property type="project" value="InterPro"/>
</dbReference>
<evidence type="ECO:0000313" key="4">
    <source>
        <dbReference type="EMBL" id="KAJ4822893.1"/>
    </source>
</evidence>
<dbReference type="InterPro" id="IPR025558">
    <property type="entry name" value="DUF4283"/>
</dbReference>
<comment type="caution">
    <text evidence="4">The sequence shown here is derived from an EMBL/GenBank/DDBJ whole genome shotgun (WGS) entry which is preliminary data.</text>
</comment>
<dbReference type="InterPro" id="IPR025836">
    <property type="entry name" value="Zn_knuckle_CX2CX4HX4C"/>
</dbReference>
<reference evidence="4" key="1">
    <citation type="submission" date="2022-02" db="EMBL/GenBank/DDBJ databases">
        <authorList>
            <person name="Henning P.M."/>
            <person name="McCubbin A.G."/>
            <person name="Shore J.S."/>
        </authorList>
    </citation>
    <scope>NUCLEOTIDE SEQUENCE</scope>
    <source>
        <strain evidence="4">F60SS</strain>
        <tissue evidence="4">Leaves</tissue>
    </source>
</reference>
<dbReference type="GO" id="GO:0008270">
    <property type="term" value="F:zinc ion binding"/>
    <property type="evidence" value="ECO:0007669"/>
    <property type="project" value="UniProtKB-KW"/>
</dbReference>
<feature type="region of interest" description="Disordered" evidence="2">
    <location>
        <begin position="384"/>
        <end position="406"/>
    </location>
</feature>
<dbReference type="Pfam" id="PF14111">
    <property type="entry name" value="DUF4283"/>
    <property type="match status" value="1"/>
</dbReference>
<proteinExistence type="predicted"/>
<organism evidence="4 5">
    <name type="scientific">Turnera subulata</name>
    <dbReference type="NCBI Taxonomy" id="218843"/>
    <lineage>
        <taxon>Eukaryota</taxon>
        <taxon>Viridiplantae</taxon>
        <taxon>Streptophyta</taxon>
        <taxon>Embryophyta</taxon>
        <taxon>Tracheophyta</taxon>
        <taxon>Spermatophyta</taxon>
        <taxon>Magnoliopsida</taxon>
        <taxon>eudicotyledons</taxon>
        <taxon>Gunneridae</taxon>
        <taxon>Pentapetalae</taxon>
        <taxon>rosids</taxon>
        <taxon>fabids</taxon>
        <taxon>Malpighiales</taxon>
        <taxon>Passifloraceae</taxon>
        <taxon>Turnera</taxon>
    </lineage>
</organism>
<dbReference type="EMBL" id="JAKUCV010007548">
    <property type="protein sequence ID" value="KAJ4822893.1"/>
    <property type="molecule type" value="Genomic_DNA"/>
</dbReference>
<evidence type="ECO:0000313" key="5">
    <source>
        <dbReference type="Proteomes" id="UP001141552"/>
    </source>
</evidence>
<evidence type="ECO:0000259" key="3">
    <source>
        <dbReference type="PROSITE" id="PS50158"/>
    </source>
</evidence>
<keyword evidence="1" id="KW-0863">Zinc-finger</keyword>
<dbReference type="InterPro" id="IPR001878">
    <property type="entry name" value="Znf_CCHC"/>
</dbReference>
<dbReference type="Pfam" id="PF14392">
    <property type="entry name" value="zf-CCHC_4"/>
    <property type="match status" value="1"/>
</dbReference>